<dbReference type="Pfam" id="PF00535">
    <property type="entry name" value="Glycos_transf_2"/>
    <property type="match status" value="1"/>
</dbReference>
<proteinExistence type="inferred from homology"/>
<evidence type="ECO:0000256" key="2">
    <source>
        <dbReference type="ARBA" id="ARBA00022676"/>
    </source>
</evidence>
<dbReference type="Gene3D" id="3.90.550.10">
    <property type="entry name" value="Spore Coat Polysaccharide Biosynthesis Protein SpsA, Chain A"/>
    <property type="match status" value="1"/>
</dbReference>
<dbReference type="RefSeq" id="WP_106321655.1">
    <property type="nucleotide sequence ID" value="NZ_BOMO01000077.1"/>
</dbReference>
<dbReference type="CDD" id="cd00761">
    <property type="entry name" value="Glyco_tranf_GTA_type"/>
    <property type="match status" value="1"/>
</dbReference>
<sequence>MGRPRISVVIPAYNEETMIGPCLRAVLAQSRAADEVIVVDNNSSDRTAEILLQFAADVIVLQEERQGVQHARNRGLNAATGDIIVRIDADTRLPEGYLAEVVATFGDPSVDAATGPVRYYDVMMPRVAARGDALIRGMWTVPNGRLDWIFGANMAIRRPIWQAVATTLCADERFHEDLDLGLHLRESGFSVLYARRLVAGTSSRRVKGDFAGFRHYLLMTEQGYARHIGRLRRGSYARAWMTARLLLAMYPIMRWQHASHQRRNASPVVMARKNPMSGVCDT</sequence>
<dbReference type="SUPFAM" id="SSF53448">
    <property type="entry name" value="Nucleotide-diphospho-sugar transferases"/>
    <property type="match status" value="1"/>
</dbReference>
<gene>
    <name evidence="5" type="ORF">CLV67_109151</name>
</gene>
<dbReference type="PANTHER" id="PTHR43630:SF1">
    <property type="entry name" value="POLY-BETA-1,6-N-ACETYL-D-GLUCOSAMINE SYNTHASE"/>
    <property type="match status" value="1"/>
</dbReference>
<keyword evidence="6" id="KW-1185">Reference proteome</keyword>
<dbReference type="Proteomes" id="UP000239415">
    <property type="component" value="Unassembled WGS sequence"/>
</dbReference>
<dbReference type="InterPro" id="IPR001173">
    <property type="entry name" value="Glyco_trans_2-like"/>
</dbReference>
<evidence type="ECO:0000313" key="5">
    <source>
        <dbReference type="EMBL" id="PRX19886.1"/>
    </source>
</evidence>
<evidence type="ECO:0000256" key="1">
    <source>
        <dbReference type="ARBA" id="ARBA00006739"/>
    </source>
</evidence>
<name>A0A2T0KA98_9ACTN</name>
<feature type="domain" description="Glycosyltransferase 2-like" evidence="4">
    <location>
        <begin position="7"/>
        <end position="123"/>
    </location>
</feature>
<evidence type="ECO:0000313" key="6">
    <source>
        <dbReference type="Proteomes" id="UP000239415"/>
    </source>
</evidence>
<dbReference type="PANTHER" id="PTHR43630">
    <property type="entry name" value="POLY-BETA-1,6-N-ACETYL-D-GLUCOSAMINE SYNTHASE"/>
    <property type="match status" value="1"/>
</dbReference>
<accession>A0A2T0KA98</accession>
<reference evidence="5 6" key="1">
    <citation type="submission" date="2018-03" db="EMBL/GenBank/DDBJ databases">
        <title>Genomic Encyclopedia of Archaeal and Bacterial Type Strains, Phase II (KMG-II): from individual species to whole genera.</title>
        <authorList>
            <person name="Goeker M."/>
        </authorList>
    </citation>
    <scope>NUCLEOTIDE SEQUENCE [LARGE SCALE GENOMIC DNA]</scope>
    <source>
        <strain evidence="5 6">DSM 43146</strain>
    </source>
</reference>
<dbReference type="AlphaFoldDB" id="A0A2T0KA98"/>
<keyword evidence="3 5" id="KW-0808">Transferase</keyword>
<dbReference type="EMBL" id="PVMZ01000009">
    <property type="protein sequence ID" value="PRX19886.1"/>
    <property type="molecule type" value="Genomic_DNA"/>
</dbReference>
<keyword evidence="2" id="KW-0328">Glycosyltransferase</keyword>
<protein>
    <submittedName>
        <fullName evidence="5">Glycosyl transferase family 2</fullName>
    </submittedName>
</protein>
<evidence type="ECO:0000256" key="3">
    <source>
        <dbReference type="ARBA" id="ARBA00022679"/>
    </source>
</evidence>
<dbReference type="OrthoDB" id="9797391at2"/>
<comment type="similarity">
    <text evidence="1">Belongs to the glycosyltransferase 2 family.</text>
</comment>
<evidence type="ECO:0000259" key="4">
    <source>
        <dbReference type="Pfam" id="PF00535"/>
    </source>
</evidence>
<dbReference type="GO" id="GO:0016757">
    <property type="term" value="F:glycosyltransferase activity"/>
    <property type="evidence" value="ECO:0007669"/>
    <property type="project" value="UniProtKB-KW"/>
</dbReference>
<organism evidence="5 6">
    <name type="scientific">Actinoplanes italicus</name>
    <dbReference type="NCBI Taxonomy" id="113567"/>
    <lineage>
        <taxon>Bacteria</taxon>
        <taxon>Bacillati</taxon>
        <taxon>Actinomycetota</taxon>
        <taxon>Actinomycetes</taxon>
        <taxon>Micromonosporales</taxon>
        <taxon>Micromonosporaceae</taxon>
        <taxon>Actinoplanes</taxon>
    </lineage>
</organism>
<dbReference type="InterPro" id="IPR029044">
    <property type="entry name" value="Nucleotide-diphossugar_trans"/>
</dbReference>
<comment type="caution">
    <text evidence="5">The sequence shown here is derived from an EMBL/GenBank/DDBJ whole genome shotgun (WGS) entry which is preliminary data.</text>
</comment>